<dbReference type="eggNOG" id="KOG0039">
    <property type="taxonomic scope" value="Eukaryota"/>
</dbReference>
<evidence type="ECO:0000313" key="19">
    <source>
        <dbReference type="EMBL" id="EDK38469.2"/>
    </source>
</evidence>
<feature type="signal peptide" evidence="17">
    <location>
        <begin position="1"/>
        <end position="20"/>
    </location>
</feature>
<evidence type="ECO:0000256" key="13">
    <source>
        <dbReference type="ARBA" id="ARBA00023136"/>
    </source>
</evidence>
<feature type="transmembrane region" description="Helical" evidence="16">
    <location>
        <begin position="352"/>
        <end position="371"/>
    </location>
</feature>
<keyword evidence="5" id="KW-1003">Cell membrane</keyword>
<dbReference type="InterPro" id="IPR017927">
    <property type="entry name" value="FAD-bd_FR_type"/>
</dbReference>
<keyword evidence="6" id="KW-0285">Flavoprotein</keyword>
<dbReference type="PANTHER" id="PTHR32361">
    <property type="entry name" value="FERRIC/CUPRIC REDUCTASE TRANSMEMBRANE COMPONENT"/>
    <property type="match status" value="1"/>
</dbReference>
<sequence length="713" mass="82583">MLLIRYLALSLLSLFTAVAAEGGLHIYSRDECAYLACSTLIGKQALYFSEEEEDFGYCDNNRQQAFGTMAYCLMTSPRSGALDYFINYCHDYGFDLTHSDLIKSAKNASVYATNTITDPDFSETALYYKPALLKPKKIASAYYSAWGRFGNYNYGTWFGVALIGYWFFVFLIAGLCNLTYFLFPSFVKSLNGRISKTFRAYISLPSFGRKTHAHHKSFLYAFEWLVPTRLESILVIAYWIMLLCFNVTVYSHQSPNLYWPKSKSAEMGRKIADRTGFMSMYMMPLLVLFAGRNNFLQWLTGWSYSRFMIFHRWIARSVTLLVLLHAVGMTYNAKGIGKGKYETRNAQPYVRWGYVSFVAMCLMCFHSLLWFRRHHYELFVLSHILLAVFFIVGGWIHVADDQLEQFFIACTAIWVFDRVVRIGRLLSFGVQEATLQLRANETIKVTIHRPAYWKPFPGCYAFIHILRPTHFWQAHPFTIVESAIENNTITFYLKVKGGITHGLYRFLSNQPNQTAKVKALVEGPYGQRSAVDRFDNTVFLAGGNGVPGLYYEAMDIAKRENNAHRVRFYWVIRHYRSIEWFYEELLKMKNVNIEPVIYVTQPDVGLIDPFFRDSESVSEEELEKREENKEDVLEIESQDYVQGLKDKLSFIEFREGRPELEALIDQEIKDADAPIAFVTCAHTSMVDDTRKYISQQVPGSKHRIELFEQIQGW</sequence>
<keyword evidence="8" id="KW-0274">FAD</keyword>
<dbReference type="InParanoid" id="A5DH16"/>
<comment type="subcellular location">
    <subcellularLocation>
        <location evidence="1">Cell membrane</location>
        <topology evidence="1">Multi-pass membrane protein</topology>
    </subcellularLocation>
</comment>
<dbReference type="InterPro" id="IPR013121">
    <property type="entry name" value="Fe_red_NAD-bd_6"/>
</dbReference>
<evidence type="ECO:0000256" key="6">
    <source>
        <dbReference type="ARBA" id="ARBA00022630"/>
    </source>
</evidence>
<name>A5DH16_PICGU</name>
<evidence type="ECO:0000256" key="1">
    <source>
        <dbReference type="ARBA" id="ARBA00004651"/>
    </source>
</evidence>
<dbReference type="PANTHER" id="PTHR32361:SF9">
    <property type="entry name" value="FERRIC REDUCTASE TRANSMEMBRANE COMPONENT 3-RELATED"/>
    <property type="match status" value="1"/>
</dbReference>
<protein>
    <recommendedName>
        <fullName evidence="3">ferric-chelate reductase (NADPH)</fullName>
        <ecNumber evidence="3">1.16.1.9</ecNumber>
    </recommendedName>
</protein>
<keyword evidence="4" id="KW-0813">Transport</keyword>
<evidence type="ECO:0000256" key="10">
    <source>
        <dbReference type="ARBA" id="ARBA00022989"/>
    </source>
</evidence>
<organism evidence="19 20">
    <name type="scientific">Meyerozyma guilliermondii (strain ATCC 6260 / CBS 566 / DSM 6381 / JCM 1539 / NBRC 10279 / NRRL Y-324)</name>
    <name type="common">Yeast</name>
    <name type="synonym">Candida guilliermondii</name>
    <dbReference type="NCBI Taxonomy" id="294746"/>
    <lineage>
        <taxon>Eukaryota</taxon>
        <taxon>Fungi</taxon>
        <taxon>Dikarya</taxon>
        <taxon>Ascomycota</taxon>
        <taxon>Saccharomycotina</taxon>
        <taxon>Pichiomycetes</taxon>
        <taxon>Debaryomycetaceae</taxon>
        <taxon>Meyerozyma</taxon>
    </lineage>
</organism>
<dbReference type="OMA" id="WVIRHYR"/>
<evidence type="ECO:0000256" key="4">
    <source>
        <dbReference type="ARBA" id="ARBA00022448"/>
    </source>
</evidence>
<evidence type="ECO:0000256" key="7">
    <source>
        <dbReference type="ARBA" id="ARBA00022692"/>
    </source>
</evidence>
<evidence type="ECO:0000313" key="20">
    <source>
        <dbReference type="Proteomes" id="UP000001997"/>
    </source>
</evidence>
<dbReference type="OrthoDB" id="4494341at2759"/>
<keyword evidence="7 16" id="KW-0812">Transmembrane</keyword>
<evidence type="ECO:0000256" key="12">
    <source>
        <dbReference type="ARBA" id="ARBA00023065"/>
    </source>
</evidence>
<feature type="transmembrane region" description="Helical" evidence="16">
    <location>
        <begin position="313"/>
        <end position="332"/>
    </location>
</feature>
<dbReference type="EC" id="1.16.1.9" evidence="3"/>
<dbReference type="Pfam" id="PF01794">
    <property type="entry name" value="Ferric_reduct"/>
    <property type="match status" value="1"/>
</dbReference>
<keyword evidence="12" id="KW-0406">Ion transport</keyword>
<feature type="transmembrane region" description="Helical" evidence="16">
    <location>
        <begin position="157"/>
        <end position="183"/>
    </location>
</feature>
<evidence type="ECO:0000256" key="11">
    <source>
        <dbReference type="ARBA" id="ARBA00023002"/>
    </source>
</evidence>
<dbReference type="SUPFAM" id="SSF52343">
    <property type="entry name" value="Ferredoxin reductase-like, C-terminal NADP-linked domain"/>
    <property type="match status" value="1"/>
</dbReference>
<dbReference type="KEGG" id="pgu:PGUG_02567"/>
<dbReference type="InterPro" id="IPR039261">
    <property type="entry name" value="FNR_nucleotide-bd"/>
</dbReference>
<dbReference type="Proteomes" id="UP000001997">
    <property type="component" value="Unassembled WGS sequence"/>
</dbReference>
<keyword evidence="11" id="KW-0560">Oxidoreductase</keyword>
<evidence type="ECO:0000256" key="5">
    <source>
        <dbReference type="ARBA" id="ARBA00022475"/>
    </source>
</evidence>
<evidence type="ECO:0000256" key="3">
    <source>
        <dbReference type="ARBA" id="ARBA00012668"/>
    </source>
</evidence>
<accession>A5DH16</accession>
<keyword evidence="9" id="KW-0249">Electron transport</keyword>
<dbReference type="GO" id="GO:0006879">
    <property type="term" value="P:intracellular iron ion homeostasis"/>
    <property type="evidence" value="ECO:0007669"/>
    <property type="project" value="TreeGrafter"/>
</dbReference>
<dbReference type="Pfam" id="PF08022">
    <property type="entry name" value="FAD_binding_8"/>
    <property type="match status" value="1"/>
</dbReference>
<evidence type="ECO:0000256" key="8">
    <source>
        <dbReference type="ARBA" id="ARBA00022827"/>
    </source>
</evidence>
<dbReference type="InterPro" id="IPR013112">
    <property type="entry name" value="FAD-bd_8"/>
</dbReference>
<dbReference type="GO" id="GO:0005886">
    <property type="term" value="C:plasma membrane"/>
    <property type="evidence" value="ECO:0007669"/>
    <property type="project" value="UniProtKB-SubCell"/>
</dbReference>
<feature type="transmembrane region" description="Helical" evidence="16">
    <location>
        <begin position="271"/>
        <end position="292"/>
    </location>
</feature>
<proteinExistence type="inferred from homology"/>
<dbReference type="EMBL" id="CH408157">
    <property type="protein sequence ID" value="EDK38469.2"/>
    <property type="molecule type" value="Genomic_DNA"/>
</dbReference>
<keyword evidence="13 16" id="KW-0472">Membrane</keyword>
<evidence type="ECO:0000256" key="15">
    <source>
        <dbReference type="ARBA" id="ARBA00048483"/>
    </source>
</evidence>
<dbReference type="SFLD" id="SFLDG01168">
    <property type="entry name" value="Ferric_reductase_subgroup_(FRE"/>
    <property type="match status" value="1"/>
</dbReference>
<dbReference type="PROSITE" id="PS51384">
    <property type="entry name" value="FAD_FR"/>
    <property type="match status" value="1"/>
</dbReference>
<evidence type="ECO:0000256" key="9">
    <source>
        <dbReference type="ARBA" id="ARBA00022982"/>
    </source>
</evidence>
<keyword evidence="20" id="KW-1185">Reference proteome</keyword>
<dbReference type="SFLD" id="SFLDS00052">
    <property type="entry name" value="Ferric_Reductase_Domain"/>
    <property type="match status" value="1"/>
</dbReference>
<keyword evidence="17" id="KW-0732">Signal</keyword>
<keyword evidence="14" id="KW-0325">Glycoprotein</keyword>
<reference evidence="19 20" key="1">
    <citation type="journal article" date="2009" name="Nature">
        <title>Evolution of pathogenicity and sexual reproduction in eight Candida genomes.</title>
        <authorList>
            <person name="Butler G."/>
            <person name="Rasmussen M.D."/>
            <person name="Lin M.F."/>
            <person name="Santos M.A."/>
            <person name="Sakthikumar S."/>
            <person name="Munro C.A."/>
            <person name="Rheinbay E."/>
            <person name="Grabherr M."/>
            <person name="Forche A."/>
            <person name="Reedy J.L."/>
            <person name="Agrafioti I."/>
            <person name="Arnaud M.B."/>
            <person name="Bates S."/>
            <person name="Brown A.J."/>
            <person name="Brunke S."/>
            <person name="Costanzo M.C."/>
            <person name="Fitzpatrick D.A."/>
            <person name="de Groot P.W."/>
            <person name="Harris D."/>
            <person name="Hoyer L.L."/>
            <person name="Hube B."/>
            <person name="Klis F.M."/>
            <person name="Kodira C."/>
            <person name="Lennard N."/>
            <person name="Logue M.E."/>
            <person name="Martin R."/>
            <person name="Neiman A.M."/>
            <person name="Nikolaou E."/>
            <person name="Quail M.A."/>
            <person name="Quinn J."/>
            <person name="Santos M.C."/>
            <person name="Schmitzberger F.F."/>
            <person name="Sherlock G."/>
            <person name="Shah P."/>
            <person name="Silverstein K.A."/>
            <person name="Skrzypek M.S."/>
            <person name="Soll D."/>
            <person name="Staggs R."/>
            <person name="Stansfield I."/>
            <person name="Stumpf M.P."/>
            <person name="Sudbery P.E."/>
            <person name="Srikantha T."/>
            <person name="Zeng Q."/>
            <person name="Berman J."/>
            <person name="Berriman M."/>
            <person name="Heitman J."/>
            <person name="Gow N.A."/>
            <person name="Lorenz M.C."/>
            <person name="Birren B.W."/>
            <person name="Kellis M."/>
            <person name="Cuomo C.A."/>
        </authorList>
    </citation>
    <scope>NUCLEOTIDE SEQUENCE [LARGE SCALE GENOMIC DNA]</scope>
    <source>
        <strain evidence="20">ATCC 6260 / CBS 566 / DSM 6381 / JCM 1539 / NBRC 10279 / NRRL Y-324</strain>
    </source>
</reference>
<dbReference type="InterPro" id="IPR051410">
    <property type="entry name" value="Ferric/Cupric_Reductase"/>
</dbReference>
<dbReference type="InterPro" id="IPR017938">
    <property type="entry name" value="Riboflavin_synthase-like_b-brl"/>
</dbReference>
<comment type="similarity">
    <text evidence="2">Belongs to the ferric reductase (FRE) family.</text>
</comment>
<feature type="chain" id="PRO_5002679501" description="ferric-chelate reductase (NADPH)" evidence="17">
    <location>
        <begin position="21"/>
        <end position="713"/>
    </location>
</feature>
<dbReference type="AlphaFoldDB" id="A5DH16"/>
<dbReference type="CDD" id="cd06186">
    <property type="entry name" value="NOX_Duox_like_FAD_NADP"/>
    <property type="match status" value="1"/>
</dbReference>
<dbReference type="VEuPathDB" id="FungiDB:PGUG_02567"/>
<evidence type="ECO:0000259" key="18">
    <source>
        <dbReference type="PROSITE" id="PS51384"/>
    </source>
</evidence>
<dbReference type="Pfam" id="PF08030">
    <property type="entry name" value="NAD_binding_6"/>
    <property type="match status" value="1"/>
</dbReference>
<gene>
    <name evidence="19" type="ORF">PGUG_02567</name>
</gene>
<feature type="domain" description="FAD-binding FR-type" evidence="18">
    <location>
        <begin position="412"/>
        <end position="531"/>
    </location>
</feature>
<evidence type="ECO:0000256" key="16">
    <source>
        <dbReference type="SAM" id="Phobius"/>
    </source>
</evidence>
<dbReference type="HOGENOM" id="CLU_010365_4_0_1"/>
<dbReference type="SUPFAM" id="SSF63380">
    <property type="entry name" value="Riboflavin synthase domain-like"/>
    <property type="match status" value="1"/>
</dbReference>
<evidence type="ECO:0000256" key="2">
    <source>
        <dbReference type="ARBA" id="ARBA00006278"/>
    </source>
</evidence>
<dbReference type="GO" id="GO:0015677">
    <property type="term" value="P:copper ion import"/>
    <property type="evidence" value="ECO:0007669"/>
    <property type="project" value="TreeGrafter"/>
</dbReference>
<evidence type="ECO:0000256" key="17">
    <source>
        <dbReference type="SAM" id="SignalP"/>
    </source>
</evidence>
<dbReference type="GeneID" id="5127133"/>
<feature type="transmembrane region" description="Helical" evidence="16">
    <location>
        <begin position="378"/>
        <end position="398"/>
    </location>
</feature>
<dbReference type="RefSeq" id="XP_001484838.2">
    <property type="nucleotide sequence ID" value="XM_001484788.1"/>
</dbReference>
<dbReference type="FunCoup" id="A5DH16">
    <property type="interactions" value="369"/>
</dbReference>
<dbReference type="Gene3D" id="3.40.50.80">
    <property type="entry name" value="Nucleotide-binding domain of ferredoxin-NADP reductase (FNR) module"/>
    <property type="match status" value="1"/>
</dbReference>
<feature type="transmembrane region" description="Helical" evidence="16">
    <location>
        <begin position="233"/>
        <end position="251"/>
    </location>
</feature>
<evidence type="ECO:0000256" key="14">
    <source>
        <dbReference type="ARBA" id="ARBA00023180"/>
    </source>
</evidence>
<dbReference type="GO" id="GO:0052851">
    <property type="term" value="F:ferric-chelate reductase (NADPH) activity"/>
    <property type="evidence" value="ECO:0007669"/>
    <property type="project" value="UniProtKB-EC"/>
</dbReference>
<dbReference type="InterPro" id="IPR013130">
    <property type="entry name" value="Fe3_Rdtase_TM_dom"/>
</dbReference>
<comment type="catalytic activity">
    <reaction evidence="15">
        <text>2 a Fe(II)-siderophore + NADP(+) + H(+) = 2 a Fe(III)-siderophore + NADPH</text>
        <dbReference type="Rhea" id="RHEA:28795"/>
        <dbReference type="Rhea" id="RHEA-COMP:11342"/>
        <dbReference type="Rhea" id="RHEA-COMP:11344"/>
        <dbReference type="ChEBI" id="CHEBI:15378"/>
        <dbReference type="ChEBI" id="CHEBI:29033"/>
        <dbReference type="ChEBI" id="CHEBI:29034"/>
        <dbReference type="ChEBI" id="CHEBI:57783"/>
        <dbReference type="ChEBI" id="CHEBI:58349"/>
        <dbReference type="EC" id="1.16.1.9"/>
    </reaction>
</comment>
<dbReference type="GO" id="GO:0006826">
    <property type="term" value="P:iron ion transport"/>
    <property type="evidence" value="ECO:0007669"/>
    <property type="project" value="TreeGrafter"/>
</dbReference>
<keyword evidence="10 16" id="KW-1133">Transmembrane helix</keyword>